<dbReference type="AlphaFoldDB" id="A0A9E7KN04"/>
<accession>A0A9E7KN04</accession>
<keyword evidence="1" id="KW-1133">Transmembrane helix</keyword>
<reference evidence="2" key="1">
    <citation type="submission" date="2022-05" db="EMBL/GenBank/DDBJ databases">
        <title>The Musa troglodytarum L. genome provides insights into the mechanism of non-climacteric behaviour and enrichment of carotenoids.</title>
        <authorList>
            <person name="Wang J."/>
        </authorList>
    </citation>
    <scope>NUCLEOTIDE SEQUENCE</scope>
    <source>
        <tissue evidence="2">Leaf</tissue>
    </source>
</reference>
<feature type="transmembrane region" description="Helical" evidence="1">
    <location>
        <begin position="41"/>
        <end position="74"/>
    </location>
</feature>
<keyword evidence="1" id="KW-0812">Transmembrane</keyword>
<evidence type="ECO:0000256" key="1">
    <source>
        <dbReference type="SAM" id="Phobius"/>
    </source>
</evidence>
<dbReference type="EMBL" id="CP097509">
    <property type="protein sequence ID" value="URE21754.1"/>
    <property type="molecule type" value="Genomic_DNA"/>
</dbReference>
<sequence>MGGSTRAVASLDVLLLPRSAALDGVITVGHKKLNRGEHGRCLLLLLLLPLYMGIGEVLIVALFHSGVFFCFIFFTRMTRPPPSHE</sequence>
<name>A0A9E7KN04_9LILI</name>
<evidence type="ECO:0000313" key="3">
    <source>
        <dbReference type="Proteomes" id="UP001055439"/>
    </source>
</evidence>
<evidence type="ECO:0000313" key="2">
    <source>
        <dbReference type="EMBL" id="URE21754.1"/>
    </source>
</evidence>
<proteinExistence type="predicted"/>
<dbReference type="Proteomes" id="UP001055439">
    <property type="component" value="Chromosome 7"/>
</dbReference>
<protein>
    <submittedName>
        <fullName evidence="2">Uncharacterized protein</fullName>
    </submittedName>
</protein>
<gene>
    <name evidence="2" type="ORF">MUK42_37122</name>
</gene>
<organism evidence="2 3">
    <name type="scientific">Musa troglodytarum</name>
    <name type="common">fe'i banana</name>
    <dbReference type="NCBI Taxonomy" id="320322"/>
    <lineage>
        <taxon>Eukaryota</taxon>
        <taxon>Viridiplantae</taxon>
        <taxon>Streptophyta</taxon>
        <taxon>Embryophyta</taxon>
        <taxon>Tracheophyta</taxon>
        <taxon>Spermatophyta</taxon>
        <taxon>Magnoliopsida</taxon>
        <taxon>Liliopsida</taxon>
        <taxon>Zingiberales</taxon>
        <taxon>Musaceae</taxon>
        <taxon>Musa</taxon>
    </lineage>
</organism>
<keyword evidence="1" id="KW-0472">Membrane</keyword>
<keyword evidence="3" id="KW-1185">Reference proteome</keyword>